<dbReference type="PANTHER" id="PTHR22957:SF27">
    <property type="entry name" value="TBC1 DOMAIN FAMILY MEMBER 13"/>
    <property type="match status" value="1"/>
</dbReference>
<evidence type="ECO:0000259" key="1">
    <source>
        <dbReference type="Pfam" id="PF00566"/>
    </source>
</evidence>
<organism evidence="2 3">
    <name type="scientific">Kipferlia bialata</name>
    <dbReference type="NCBI Taxonomy" id="797122"/>
    <lineage>
        <taxon>Eukaryota</taxon>
        <taxon>Metamonada</taxon>
        <taxon>Carpediemonas-like organisms</taxon>
        <taxon>Kipferlia</taxon>
    </lineage>
</organism>
<evidence type="ECO:0000313" key="3">
    <source>
        <dbReference type="Proteomes" id="UP000265618"/>
    </source>
</evidence>
<name>A0A9K3D8F1_9EUKA</name>
<dbReference type="Pfam" id="PF00566">
    <property type="entry name" value="RabGAP-TBC"/>
    <property type="match status" value="1"/>
</dbReference>
<sequence>MRGDVWMILLRHMSPTTDREQWGREMLQHYTAYRQLLNDCILGPQREELCLSPTARVQVGTEFGEGSAASYGMPIDEARRVALDVYKDCSRTRLVFHFFVTDPDGYAAKYGYVDTNGQTEGAEDDGMDPSPSALQARLDDPLEGTFGTLLQSSLRSRTLSRMFRLLYVFASLSPSRYVQGMSDIAAVLFYVFAKQCTDVECLGIDTEPLTEKQLAALPACDRDLRGDQGTRALALAEANAFYCLTKIVSTVPDLFMQGISLSPSLSICIY</sequence>
<dbReference type="SUPFAM" id="SSF47923">
    <property type="entry name" value="Ypt/Rab-GAP domain of gyp1p"/>
    <property type="match status" value="1"/>
</dbReference>
<feature type="non-terminal residue" evidence="2">
    <location>
        <position position="1"/>
    </location>
</feature>
<protein>
    <recommendedName>
        <fullName evidence="1">Rab-GAP TBC domain-containing protein</fullName>
    </recommendedName>
</protein>
<dbReference type="GO" id="GO:0005096">
    <property type="term" value="F:GTPase activator activity"/>
    <property type="evidence" value="ECO:0007669"/>
    <property type="project" value="TreeGrafter"/>
</dbReference>
<reference evidence="2 3" key="1">
    <citation type="journal article" date="2018" name="PLoS ONE">
        <title>The draft genome of Kipferlia bialata reveals reductive genome evolution in fornicate parasites.</title>
        <authorList>
            <person name="Tanifuji G."/>
            <person name="Takabayashi S."/>
            <person name="Kume K."/>
            <person name="Takagi M."/>
            <person name="Nakayama T."/>
            <person name="Kamikawa R."/>
            <person name="Inagaki Y."/>
            <person name="Hashimoto T."/>
        </authorList>
    </citation>
    <scope>NUCLEOTIDE SEQUENCE [LARGE SCALE GENOMIC DNA]</scope>
    <source>
        <strain evidence="2">NY0173</strain>
    </source>
</reference>
<evidence type="ECO:0000313" key="2">
    <source>
        <dbReference type="EMBL" id="GIQ90006.1"/>
    </source>
</evidence>
<keyword evidence="3" id="KW-1185">Reference proteome</keyword>
<feature type="domain" description="Rab-GAP TBC" evidence="1">
    <location>
        <begin position="151"/>
        <end position="259"/>
    </location>
</feature>
<dbReference type="OrthoDB" id="10263206at2759"/>
<dbReference type="EMBL" id="BDIP01005663">
    <property type="protein sequence ID" value="GIQ90006.1"/>
    <property type="molecule type" value="Genomic_DNA"/>
</dbReference>
<proteinExistence type="predicted"/>
<dbReference type="Gene3D" id="1.10.8.270">
    <property type="entry name" value="putative rabgap domain of human tbc1 domain family member 14 like domains"/>
    <property type="match status" value="1"/>
</dbReference>
<dbReference type="InterPro" id="IPR035969">
    <property type="entry name" value="Rab-GAP_TBC_sf"/>
</dbReference>
<accession>A0A9K3D8F1</accession>
<dbReference type="GO" id="GO:0006886">
    <property type="term" value="P:intracellular protein transport"/>
    <property type="evidence" value="ECO:0007669"/>
    <property type="project" value="TreeGrafter"/>
</dbReference>
<dbReference type="Proteomes" id="UP000265618">
    <property type="component" value="Unassembled WGS sequence"/>
</dbReference>
<dbReference type="InterPro" id="IPR000195">
    <property type="entry name" value="Rab-GAP-TBC_dom"/>
</dbReference>
<dbReference type="AlphaFoldDB" id="A0A9K3D8F1"/>
<dbReference type="PANTHER" id="PTHR22957">
    <property type="entry name" value="TBC1 DOMAIN FAMILY MEMBER GTPASE-ACTIVATING PROTEIN"/>
    <property type="match status" value="1"/>
</dbReference>
<gene>
    <name evidence="2" type="ORF">KIPB_012639</name>
</gene>
<comment type="caution">
    <text evidence="2">The sequence shown here is derived from an EMBL/GenBank/DDBJ whole genome shotgun (WGS) entry which is preliminary data.</text>
</comment>